<dbReference type="AlphaFoldDB" id="A0A9W4U696"/>
<reference evidence="2" key="1">
    <citation type="submission" date="2023-01" db="EMBL/GenBank/DDBJ databases">
        <authorList>
            <person name="Van Ghelder C."/>
            <person name="Rancurel C."/>
        </authorList>
    </citation>
    <scope>NUCLEOTIDE SEQUENCE</scope>
    <source>
        <strain evidence="2">CNCM I-4278</strain>
    </source>
</reference>
<comment type="caution">
    <text evidence="2">The sequence shown here is derived from an EMBL/GenBank/DDBJ whole genome shotgun (WGS) entry which is preliminary data.</text>
</comment>
<feature type="compositionally biased region" description="Basic and acidic residues" evidence="1">
    <location>
        <begin position="93"/>
        <end position="107"/>
    </location>
</feature>
<sequence>MFKAQILRRSFSLFRRGPSTSSVALKSARDGHETIRIQRVRFKNPIFTKARIIGTTITFATAYAVSAYVDSVLAEDDEEEEQLRADQAQQGRPRIDKGSGQDAAGKDEEGEWEQQGDEEEDDDEDDEDEEVLFFFPTGLSKPKPRTFYKGSDPEWQEFIKFAPDRQRIVKIRNELISTVRGAVIKNDQWTKVLGKINAQTGNTWLEVIFPDAPPIEYERPGWALTTDLNLRQATQDIDPRAHSLYNRVLFPIAIARAFYEDSWRRISKMWETQPGLGGTEAALQAMIRARQITSGSTPPTSPTSASASPTSTPTSEQQAAMPRSPPSSDPAHDRSSVTLQTSKMIPIMDMSFFRGKWLKNRPREQPQPPRGTFVVSGLIDIVGDKAKMTVDVFAAYDPKSAKYVIITIKPRTLKEWTQRPKGGPG</sequence>
<evidence type="ECO:0000313" key="2">
    <source>
        <dbReference type="EMBL" id="CAI6282603.1"/>
    </source>
</evidence>
<evidence type="ECO:0000313" key="3">
    <source>
        <dbReference type="Proteomes" id="UP001152607"/>
    </source>
</evidence>
<dbReference type="Proteomes" id="UP001152607">
    <property type="component" value="Unassembled WGS sequence"/>
</dbReference>
<dbReference type="OrthoDB" id="5316527at2759"/>
<organism evidence="2 3">
    <name type="scientific">Periconia digitata</name>
    <dbReference type="NCBI Taxonomy" id="1303443"/>
    <lineage>
        <taxon>Eukaryota</taxon>
        <taxon>Fungi</taxon>
        <taxon>Dikarya</taxon>
        <taxon>Ascomycota</taxon>
        <taxon>Pezizomycotina</taxon>
        <taxon>Dothideomycetes</taxon>
        <taxon>Pleosporomycetidae</taxon>
        <taxon>Pleosporales</taxon>
        <taxon>Massarineae</taxon>
        <taxon>Periconiaceae</taxon>
        <taxon>Periconia</taxon>
    </lineage>
</organism>
<keyword evidence="3" id="KW-1185">Reference proteome</keyword>
<evidence type="ECO:0000256" key="1">
    <source>
        <dbReference type="SAM" id="MobiDB-lite"/>
    </source>
</evidence>
<dbReference type="EMBL" id="CAOQHR010000001">
    <property type="protein sequence ID" value="CAI6282603.1"/>
    <property type="molecule type" value="Genomic_DNA"/>
</dbReference>
<feature type="region of interest" description="Disordered" evidence="1">
    <location>
        <begin position="78"/>
        <end position="128"/>
    </location>
</feature>
<protein>
    <submittedName>
        <fullName evidence="2">Uncharacterized protein</fullName>
    </submittedName>
</protein>
<feature type="compositionally biased region" description="Low complexity" evidence="1">
    <location>
        <begin position="293"/>
        <end position="315"/>
    </location>
</feature>
<accession>A0A9W4U696</accession>
<feature type="compositionally biased region" description="Acidic residues" evidence="1">
    <location>
        <begin position="108"/>
        <end position="128"/>
    </location>
</feature>
<name>A0A9W4U696_9PLEO</name>
<gene>
    <name evidence="2" type="ORF">PDIGIT_LOCUS2171</name>
</gene>
<feature type="region of interest" description="Disordered" evidence="1">
    <location>
        <begin position="293"/>
        <end position="340"/>
    </location>
</feature>
<proteinExistence type="predicted"/>